<dbReference type="EMBL" id="KY494864">
    <property type="protein sequence ID" value="ARD70460.1"/>
    <property type="molecule type" value="Genomic_DNA"/>
</dbReference>
<feature type="region of interest" description="Disordered" evidence="1">
    <location>
        <begin position="1"/>
        <end position="43"/>
    </location>
</feature>
<geneLocation type="plasmid" evidence="3 4">
    <name>unnamed1</name>
</geneLocation>
<dbReference type="RefSeq" id="WP_010792820.1">
    <property type="nucleotide sequence ID" value="NZ_BSAL01000001.1"/>
</dbReference>
<name>A0A1V0M6F1_PSEAI</name>
<proteinExistence type="predicted"/>
<gene>
    <name evidence="3" type="ORF">L4V69_02460</name>
</gene>
<dbReference type="EMBL" id="CP136985">
    <property type="protein sequence ID" value="WOS74458.1"/>
    <property type="molecule type" value="Genomic_DNA"/>
</dbReference>
<protein>
    <submittedName>
        <fullName evidence="2">Uncharacterized protein</fullName>
    </submittedName>
</protein>
<sequence length="43" mass="4846">MLVDDDDLSLDRMDDNPSEIDADEEALDAQDDELASTWTDTED</sequence>
<evidence type="ECO:0000313" key="2">
    <source>
        <dbReference type="EMBL" id="ARD70460.1"/>
    </source>
</evidence>
<evidence type="ECO:0000313" key="4">
    <source>
        <dbReference type="Proteomes" id="UP001297540"/>
    </source>
</evidence>
<reference evidence="2" key="1">
    <citation type="submission" date="2017-01" db="EMBL/GenBank/DDBJ databases">
        <title>Complete nucleotide sequence of an IncP-2 blaVIM-2-harboring megaplasmid from Pseudomonas aeruginosa.</title>
        <authorList>
            <person name="Botelho J."/>
            <person name="Grosso F."/>
            <person name="Mabrouk A."/>
            <person name="Peixe L."/>
        </authorList>
    </citation>
    <scope>NUCLEOTIDE SEQUENCE</scope>
    <source>
        <strain evidence="2">FFUP_PS_37</strain>
        <plasmid evidence="2">pJB37</plasmid>
    </source>
</reference>
<reference evidence="3" key="3">
    <citation type="submission" date="2023-10" db="EMBL/GenBank/DDBJ databases">
        <title>Pathogen: clinical or host-associated sample.</title>
        <authorList>
            <person name="Hergert J."/>
            <person name="Casey R."/>
            <person name="Wagner J."/>
            <person name="Young E.L."/>
            <person name="Oakeson K.F."/>
        </authorList>
    </citation>
    <scope>NUCLEOTIDE SEQUENCE</scope>
    <source>
        <strain evidence="3">2021CK-01020</strain>
        <plasmid evidence="3">unnamed1</plasmid>
    </source>
</reference>
<reference evidence="3" key="2">
    <citation type="submission" date="2023-06" db="EMBL/GenBank/DDBJ databases">
        <authorList>
            <consortium name="Clinical and Environmental Microbiology Branch: Whole genome sequencing antimicrobial resistance pathogens in the healthcare setting"/>
        </authorList>
    </citation>
    <scope>NUCLEOTIDE SEQUENCE</scope>
    <source>
        <strain evidence="3">2021CK-01020</strain>
        <plasmid evidence="3">unnamed1</plasmid>
    </source>
</reference>
<accession>A0A1V0M6F1</accession>
<geneLocation type="plasmid" evidence="2">
    <name>pJB37</name>
</geneLocation>
<organism evidence="2">
    <name type="scientific">Pseudomonas aeruginosa</name>
    <dbReference type="NCBI Taxonomy" id="287"/>
    <lineage>
        <taxon>Bacteria</taxon>
        <taxon>Pseudomonadati</taxon>
        <taxon>Pseudomonadota</taxon>
        <taxon>Gammaproteobacteria</taxon>
        <taxon>Pseudomonadales</taxon>
        <taxon>Pseudomonadaceae</taxon>
        <taxon>Pseudomonas</taxon>
    </lineage>
</organism>
<dbReference type="AlphaFoldDB" id="A0A1V0M6F1"/>
<evidence type="ECO:0000313" key="3">
    <source>
        <dbReference type="EMBL" id="WOS74458.1"/>
    </source>
</evidence>
<feature type="compositionally biased region" description="Acidic residues" evidence="1">
    <location>
        <begin position="16"/>
        <end position="43"/>
    </location>
</feature>
<keyword evidence="2" id="KW-0614">Plasmid</keyword>
<dbReference type="Proteomes" id="UP001297540">
    <property type="component" value="Plasmid unnamed1"/>
</dbReference>
<evidence type="ECO:0000256" key="1">
    <source>
        <dbReference type="SAM" id="MobiDB-lite"/>
    </source>
</evidence>